<protein>
    <submittedName>
        <fullName evidence="3">TIGR02391 family protein</fullName>
    </submittedName>
</protein>
<evidence type="ECO:0000313" key="4">
    <source>
        <dbReference type="Proteomes" id="UP001596414"/>
    </source>
</evidence>
<dbReference type="AlphaFoldDB" id="A0ABD5X7I6"/>
<dbReference type="Proteomes" id="UP001596414">
    <property type="component" value="Unassembled WGS sequence"/>
</dbReference>
<evidence type="ECO:0000256" key="1">
    <source>
        <dbReference type="SAM" id="MobiDB-lite"/>
    </source>
</evidence>
<dbReference type="InterPro" id="IPR016891">
    <property type="entry name" value="DUF2321"/>
</dbReference>
<evidence type="ECO:0000259" key="2">
    <source>
        <dbReference type="Pfam" id="PF09509"/>
    </source>
</evidence>
<accession>A0ABD5X7I6</accession>
<dbReference type="InterPro" id="IPR012654">
    <property type="entry name" value="CHP02391"/>
</dbReference>
<feature type="region of interest" description="Disordered" evidence="1">
    <location>
        <begin position="210"/>
        <end position="232"/>
    </location>
</feature>
<evidence type="ECO:0000313" key="3">
    <source>
        <dbReference type="EMBL" id="MFC7126952.1"/>
    </source>
</evidence>
<proteinExistence type="predicted"/>
<comment type="caution">
    <text evidence="3">The sequence shown here is derived from an EMBL/GenBank/DDBJ whole genome shotgun (WGS) entry which is preliminary data.</text>
</comment>
<gene>
    <name evidence="3" type="ORF">ACFQJ7_13115</name>
</gene>
<organism evidence="3 4">
    <name type="scientific">Halovenus rubra</name>
    <dbReference type="NCBI Taxonomy" id="869890"/>
    <lineage>
        <taxon>Archaea</taxon>
        <taxon>Methanobacteriati</taxon>
        <taxon>Methanobacteriota</taxon>
        <taxon>Stenosarchaea group</taxon>
        <taxon>Halobacteria</taxon>
        <taxon>Halobacteriales</taxon>
        <taxon>Haloarculaceae</taxon>
        <taxon>Halovenus</taxon>
    </lineage>
</organism>
<feature type="domain" description="Conserved hypothetical protein CHP02391" evidence="2">
    <location>
        <begin position="94"/>
        <end position="206"/>
    </location>
</feature>
<dbReference type="RefSeq" id="WP_267637205.1">
    <property type="nucleotide sequence ID" value="NZ_JAODIY010000009.1"/>
</dbReference>
<sequence>MVRKEYDVMQVCLEGHKITGAYSNPEFRQPACEECGSDTIHQCPNCDADIKGRYLGGVIGGTGPEVKEFCDRCGEPYPWADEAEDFTEVDSSVLDNELVERSISQYESGHYQSAVQSAFIVLEERVRDRGNFGRDIHGSDLMTEAFTPERGPLSFGETGSEQEGVMFLYRGAMQSLRNPASHRFIEEVDEEYARDVIHTVNLLLRLMESNTSSDTTSKLEQRAESDAVNSDN</sequence>
<dbReference type="EMBL" id="JBHSZQ010000047">
    <property type="protein sequence ID" value="MFC7126952.1"/>
    <property type="molecule type" value="Genomic_DNA"/>
</dbReference>
<dbReference type="NCBIfam" id="TIGR02391">
    <property type="entry name" value="hypoth_ymh"/>
    <property type="match status" value="1"/>
</dbReference>
<reference evidence="3 4" key="1">
    <citation type="journal article" date="2014" name="Int. J. Syst. Evol. Microbiol.">
        <title>Complete genome sequence of Corynebacterium casei LMG S-19264T (=DSM 44701T), isolated from a smear-ripened cheese.</title>
        <authorList>
            <consortium name="US DOE Joint Genome Institute (JGI-PGF)"/>
            <person name="Walter F."/>
            <person name="Albersmeier A."/>
            <person name="Kalinowski J."/>
            <person name="Ruckert C."/>
        </authorList>
    </citation>
    <scope>NUCLEOTIDE SEQUENCE [LARGE SCALE GENOMIC DNA]</scope>
    <source>
        <strain evidence="3 4">CGMCC 4.7215</strain>
    </source>
</reference>
<dbReference type="Pfam" id="PF09509">
    <property type="entry name" value="Hypoth_Ymh"/>
    <property type="match status" value="1"/>
</dbReference>
<dbReference type="Pfam" id="PF10083">
    <property type="entry name" value="DUF2321"/>
    <property type="match status" value="1"/>
</dbReference>
<name>A0ABD5X7I6_9EURY</name>